<organism evidence="3 4">
    <name type="scientific">Actinopolymorpha pittospori</name>
    <dbReference type="NCBI Taxonomy" id="648752"/>
    <lineage>
        <taxon>Bacteria</taxon>
        <taxon>Bacillati</taxon>
        <taxon>Actinomycetota</taxon>
        <taxon>Actinomycetes</taxon>
        <taxon>Propionibacteriales</taxon>
        <taxon>Actinopolymorphaceae</taxon>
        <taxon>Actinopolymorpha</taxon>
    </lineage>
</organism>
<dbReference type="Pfam" id="PF13560">
    <property type="entry name" value="HTH_31"/>
    <property type="match status" value="1"/>
</dbReference>
<gene>
    <name evidence="3" type="ORF">HEB94_004317</name>
</gene>
<sequence length="343" mass="38131">MDLNHSVETNDPESDSVSRRRQAFRPRKVMTKRASSQELDLRDSGAHHGERAQVISPYVCRLRLARELAGFRKRAGLTHEALARKSGESKPKISRLENGHLRPAVDDVLAIAEALNISPDETAMLRTLTEGAAQRGWWEKQARDMGRRQAAIADLEQGAATIREYTTFVPGLLQTSDFMRAIAQHDDLVLAGDGHFEPSAMVRARATRQRMLRLPGGPSYETIIDELVLRRPTAPPGILAEQLRHLAKVAQDDVIVRVLPIGAILHNYRVPNSAFTLYTYPDPTDPVIASVDTVTSDIVLADVGEVAQYERLWNRLREAALSPEDSVDLLTEAAADLERTIRS</sequence>
<dbReference type="RefSeq" id="WP_192751416.1">
    <property type="nucleotide sequence ID" value="NZ_JADBEM010000001.1"/>
</dbReference>
<reference evidence="3" key="1">
    <citation type="submission" date="2020-10" db="EMBL/GenBank/DDBJ databases">
        <title>Sequencing the genomes of 1000 actinobacteria strains.</title>
        <authorList>
            <person name="Klenk H.-P."/>
        </authorList>
    </citation>
    <scope>NUCLEOTIDE SEQUENCE</scope>
    <source>
        <strain evidence="3">DSM 45354</strain>
    </source>
</reference>
<dbReference type="SUPFAM" id="SSF47413">
    <property type="entry name" value="lambda repressor-like DNA-binding domains"/>
    <property type="match status" value="1"/>
</dbReference>
<dbReference type="InterPro" id="IPR043917">
    <property type="entry name" value="DUF5753"/>
</dbReference>
<feature type="compositionally biased region" description="Basic residues" evidence="1">
    <location>
        <begin position="19"/>
        <end position="31"/>
    </location>
</feature>
<dbReference type="PROSITE" id="PS50943">
    <property type="entry name" value="HTH_CROC1"/>
    <property type="match status" value="1"/>
</dbReference>
<dbReference type="Pfam" id="PF19054">
    <property type="entry name" value="DUF5753"/>
    <property type="match status" value="1"/>
</dbReference>
<dbReference type="Proteomes" id="UP000638648">
    <property type="component" value="Unassembled WGS sequence"/>
</dbReference>
<name>A0A927MWD1_9ACTN</name>
<evidence type="ECO:0000313" key="3">
    <source>
        <dbReference type="EMBL" id="MBE1607469.1"/>
    </source>
</evidence>
<evidence type="ECO:0000256" key="1">
    <source>
        <dbReference type="SAM" id="MobiDB-lite"/>
    </source>
</evidence>
<dbReference type="GO" id="GO:0003677">
    <property type="term" value="F:DNA binding"/>
    <property type="evidence" value="ECO:0007669"/>
    <property type="project" value="InterPro"/>
</dbReference>
<protein>
    <submittedName>
        <fullName evidence="3">Transcriptional regulator with XRE-family HTH domain</fullName>
    </submittedName>
</protein>
<dbReference type="AlphaFoldDB" id="A0A927MWD1"/>
<keyword evidence="4" id="KW-1185">Reference proteome</keyword>
<comment type="caution">
    <text evidence="3">The sequence shown here is derived from an EMBL/GenBank/DDBJ whole genome shotgun (WGS) entry which is preliminary data.</text>
</comment>
<dbReference type="SMART" id="SM00530">
    <property type="entry name" value="HTH_XRE"/>
    <property type="match status" value="1"/>
</dbReference>
<dbReference type="InterPro" id="IPR010982">
    <property type="entry name" value="Lambda_DNA-bd_dom_sf"/>
</dbReference>
<dbReference type="CDD" id="cd00093">
    <property type="entry name" value="HTH_XRE"/>
    <property type="match status" value="1"/>
</dbReference>
<proteinExistence type="predicted"/>
<evidence type="ECO:0000313" key="4">
    <source>
        <dbReference type="Proteomes" id="UP000638648"/>
    </source>
</evidence>
<dbReference type="Gene3D" id="1.10.260.40">
    <property type="entry name" value="lambda repressor-like DNA-binding domains"/>
    <property type="match status" value="1"/>
</dbReference>
<feature type="region of interest" description="Disordered" evidence="1">
    <location>
        <begin position="1"/>
        <end position="48"/>
    </location>
</feature>
<dbReference type="EMBL" id="JADBEM010000001">
    <property type="protein sequence ID" value="MBE1607469.1"/>
    <property type="molecule type" value="Genomic_DNA"/>
</dbReference>
<dbReference type="InterPro" id="IPR001387">
    <property type="entry name" value="Cro/C1-type_HTH"/>
</dbReference>
<feature type="domain" description="HTH cro/C1-type" evidence="2">
    <location>
        <begin position="68"/>
        <end position="122"/>
    </location>
</feature>
<feature type="compositionally biased region" description="Basic and acidic residues" evidence="1">
    <location>
        <begin position="39"/>
        <end position="48"/>
    </location>
</feature>
<accession>A0A927MWD1</accession>
<evidence type="ECO:0000259" key="2">
    <source>
        <dbReference type="PROSITE" id="PS50943"/>
    </source>
</evidence>